<reference evidence="1 2" key="1">
    <citation type="submission" date="2019-05" db="EMBL/GenBank/DDBJ databases">
        <title>Another draft genome of Portunus trituberculatus and its Hox gene families provides insights of decapod evolution.</title>
        <authorList>
            <person name="Jeong J.-H."/>
            <person name="Song I."/>
            <person name="Kim S."/>
            <person name="Choi T."/>
            <person name="Kim D."/>
            <person name="Ryu S."/>
            <person name="Kim W."/>
        </authorList>
    </citation>
    <scope>NUCLEOTIDE SEQUENCE [LARGE SCALE GENOMIC DNA]</scope>
    <source>
        <tissue evidence="1">Muscle</tissue>
    </source>
</reference>
<gene>
    <name evidence="1" type="ORF">E2C01_036107</name>
</gene>
<organism evidence="1 2">
    <name type="scientific">Portunus trituberculatus</name>
    <name type="common">Swimming crab</name>
    <name type="synonym">Neptunus trituberculatus</name>
    <dbReference type="NCBI Taxonomy" id="210409"/>
    <lineage>
        <taxon>Eukaryota</taxon>
        <taxon>Metazoa</taxon>
        <taxon>Ecdysozoa</taxon>
        <taxon>Arthropoda</taxon>
        <taxon>Crustacea</taxon>
        <taxon>Multicrustacea</taxon>
        <taxon>Malacostraca</taxon>
        <taxon>Eumalacostraca</taxon>
        <taxon>Eucarida</taxon>
        <taxon>Decapoda</taxon>
        <taxon>Pleocyemata</taxon>
        <taxon>Brachyura</taxon>
        <taxon>Eubrachyura</taxon>
        <taxon>Portunoidea</taxon>
        <taxon>Portunidae</taxon>
        <taxon>Portuninae</taxon>
        <taxon>Portunus</taxon>
    </lineage>
</organism>
<protein>
    <submittedName>
        <fullName evidence="1">Uncharacterized protein</fullName>
    </submittedName>
</protein>
<evidence type="ECO:0000313" key="1">
    <source>
        <dbReference type="EMBL" id="MPC42485.1"/>
    </source>
</evidence>
<dbReference type="AlphaFoldDB" id="A0A5B7FA79"/>
<proteinExistence type="predicted"/>
<evidence type="ECO:0000313" key="2">
    <source>
        <dbReference type="Proteomes" id="UP000324222"/>
    </source>
</evidence>
<comment type="caution">
    <text evidence="1">The sequence shown here is derived from an EMBL/GenBank/DDBJ whole genome shotgun (WGS) entry which is preliminary data.</text>
</comment>
<dbReference type="EMBL" id="VSRR010005453">
    <property type="protein sequence ID" value="MPC42485.1"/>
    <property type="molecule type" value="Genomic_DNA"/>
</dbReference>
<sequence>MWGLCVEWCSLTRSETQWSYMGYGEVQQPTRHSTPALGVRLMFIPGELLPKRADDGDMEASKAVGVSQALLDTF</sequence>
<keyword evidence="2" id="KW-1185">Reference proteome</keyword>
<dbReference type="Proteomes" id="UP000324222">
    <property type="component" value="Unassembled WGS sequence"/>
</dbReference>
<accession>A0A5B7FA79</accession>
<name>A0A5B7FA79_PORTR</name>